<sequence length="69" mass="7947">MLDARETPIASVNRAFRGFGREIFTDTGSEHARCQFDRYLTYVIDSATPYSVTTLMLHLWSLQTSYPKL</sequence>
<dbReference type="AlphaFoldDB" id="A0AAD4HMQ6"/>
<proteinExistence type="predicted"/>
<comment type="caution">
    <text evidence="1">The sequence shown here is derived from an EMBL/GenBank/DDBJ whole genome shotgun (WGS) entry which is preliminary data.</text>
</comment>
<evidence type="ECO:0000313" key="1">
    <source>
        <dbReference type="EMBL" id="KAG1902308.1"/>
    </source>
</evidence>
<dbReference type="Proteomes" id="UP001195769">
    <property type="component" value="Unassembled WGS sequence"/>
</dbReference>
<keyword evidence="2" id="KW-1185">Reference proteome</keyword>
<organism evidence="1 2">
    <name type="scientific">Suillus fuscotomentosus</name>
    <dbReference type="NCBI Taxonomy" id="1912939"/>
    <lineage>
        <taxon>Eukaryota</taxon>
        <taxon>Fungi</taxon>
        <taxon>Dikarya</taxon>
        <taxon>Basidiomycota</taxon>
        <taxon>Agaricomycotina</taxon>
        <taxon>Agaricomycetes</taxon>
        <taxon>Agaricomycetidae</taxon>
        <taxon>Boletales</taxon>
        <taxon>Suillineae</taxon>
        <taxon>Suillaceae</taxon>
        <taxon>Suillus</taxon>
    </lineage>
</organism>
<dbReference type="GeneID" id="64655580"/>
<accession>A0AAD4HMQ6</accession>
<dbReference type="EMBL" id="JABBWK010000017">
    <property type="protein sequence ID" value="KAG1902308.1"/>
    <property type="molecule type" value="Genomic_DNA"/>
</dbReference>
<reference evidence="1" key="1">
    <citation type="journal article" date="2020" name="New Phytol.">
        <title>Comparative genomics reveals dynamic genome evolution in host specialist ectomycorrhizal fungi.</title>
        <authorList>
            <person name="Lofgren L.A."/>
            <person name="Nguyen N.H."/>
            <person name="Vilgalys R."/>
            <person name="Ruytinx J."/>
            <person name="Liao H.L."/>
            <person name="Branco S."/>
            <person name="Kuo A."/>
            <person name="LaButti K."/>
            <person name="Lipzen A."/>
            <person name="Andreopoulos W."/>
            <person name="Pangilinan J."/>
            <person name="Riley R."/>
            <person name="Hundley H."/>
            <person name="Na H."/>
            <person name="Barry K."/>
            <person name="Grigoriev I.V."/>
            <person name="Stajich J.E."/>
            <person name="Kennedy P.G."/>
        </authorList>
    </citation>
    <scope>NUCLEOTIDE SEQUENCE</scope>
    <source>
        <strain evidence="1">FC203</strain>
    </source>
</reference>
<protein>
    <submittedName>
        <fullName evidence="1">Uncharacterized protein</fullName>
    </submittedName>
</protein>
<dbReference type="RefSeq" id="XP_041227883.1">
    <property type="nucleotide sequence ID" value="XM_041361282.1"/>
</dbReference>
<gene>
    <name evidence="1" type="ORF">F5891DRAFT_1023408</name>
</gene>
<name>A0AAD4HMQ6_9AGAM</name>
<feature type="non-terminal residue" evidence="1">
    <location>
        <position position="1"/>
    </location>
</feature>
<evidence type="ECO:0000313" key="2">
    <source>
        <dbReference type="Proteomes" id="UP001195769"/>
    </source>
</evidence>